<sequence>MKALLQRLARVRFLRFIATGALSLGVGFGTTVALRELGGLSPQLAGGGGLLASLLLNFLTVRSFVFAKRGPAGGEFVRYVLTSLGFRGVEYCAYLLLLDQFGLPYPVAYMLVVSCSVVLKFLVYRSFVFRAPANA</sequence>
<accession>A0A8S8XA96</accession>
<dbReference type="InterPro" id="IPR051401">
    <property type="entry name" value="GtrA_CellWall_Glycosyl"/>
</dbReference>
<comment type="caution">
    <text evidence="8">The sequence shown here is derived from an EMBL/GenBank/DDBJ whole genome shotgun (WGS) entry which is preliminary data.</text>
</comment>
<evidence type="ECO:0000313" key="8">
    <source>
        <dbReference type="EMBL" id="GIL38140.1"/>
    </source>
</evidence>
<dbReference type="GO" id="GO:0005886">
    <property type="term" value="C:plasma membrane"/>
    <property type="evidence" value="ECO:0007669"/>
    <property type="project" value="TreeGrafter"/>
</dbReference>
<feature type="domain" description="GtrA/DPMS transmembrane" evidence="7">
    <location>
        <begin position="15"/>
        <end position="129"/>
    </location>
</feature>
<dbReference type="RefSeq" id="WP_420241097.1">
    <property type="nucleotide sequence ID" value="NZ_BOPV01000001.1"/>
</dbReference>
<feature type="transmembrane region" description="Helical" evidence="6">
    <location>
        <begin position="76"/>
        <end position="97"/>
    </location>
</feature>
<evidence type="ECO:0000313" key="9">
    <source>
        <dbReference type="Proteomes" id="UP000681075"/>
    </source>
</evidence>
<proteinExistence type="inferred from homology"/>
<feature type="transmembrane region" description="Helical" evidence="6">
    <location>
        <begin position="103"/>
        <end position="123"/>
    </location>
</feature>
<dbReference type="PANTHER" id="PTHR38459">
    <property type="entry name" value="PROPHAGE BACTOPRENOL-LINKED GLUCOSE TRANSLOCASE HOMOLOG"/>
    <property type="match status" value="1"/>
</dbReference>
<evidence type="ECO:0000256" key="2">
    <source>
        <dbReference type="ARBA" id="ARBA00009399"/>
    </source>
</evidence>
<dbReference type="Proteomes" id="UP000681075">
    <property type="component" value="Unassembled WGS sequence"/>
</dbReference>
<evidence type="ECO:0000256" key="1">
    <source>
        <dbReference type="ARBA" id="ARBA00004141"/>
    </source>
</evidence>
<feature type="transmembrane region" description="Helical" evidence="6">
    <location>
        <begin position="12"/>
        <end position="32"/>
    </location>
</feature>
<evidence type="ECO:0000259" key="7">
    <source>
        <dbReference type="Pfam" id="PF04138"/>
    </source>
</evidence>
<feature type="transmembrane region" description="Helical" evidence="6">
    <location>
        <begin position="44"/>
        <end position="64"/>
    </location>
</feature>
<evidence type="ECO:0000256" key="6">
    <source>
        <dbReference type="SAM" id="Phobius"/>
    </source>
</evidence>
<evidence type="ECO:0000256" key="3">
    <source>
        <dbReference type="ARBA" id="ARBA00022692"/>
    </source>
</evidence>
<dbReference type="EMBL" id="BOPV01000001">
    <property type="protein sequence ID" value="GIL38140.1"/>
    <property type="molecule type" value="Genomic_DNA"/>
</dbReference>
<comment type="subcellular location">
    <subcellularLocation>
        <location evidence="1">Membrane</location>
        <topology evidence="1">Multi-pass membrane protein</topology>
    </subcellularLocation>
</comment>
<name>A0A8S8XA96_9PROT</name>
<gene>
    <name evidence="8" type="ORF">TMPK1_03770</name>
</gene>
<dbReference type="AlphaFoldDB" id="A0A8S8XA96"/>
<organism evidence="8 9">
    <name type="scientific">Roseiterribacter gracilis</name>
    <dbReference type="NCBI Taxonomy" id="2812848"/>
    <lineage>
        <taxon>Bacteria</taxon>
        <taxon>Pseudomonadati</taxon>
        <taxon>Pseudomonadota</taxon>
        <taxon>Alphaproteobacteria</taxon>
        <taxon>Rhodospirillales</taxon>
        <taxon>Roseiterribacteraceae</taxon>
        <taxon>Roseiterribacter</taxon>
    </lineage>
</organism>
<keyword evidence="4 6" id="KW-1133">Transmembrane helix</keyword>
<dbReference type="GO" id="GO:0000271">
    <property type="term" value="P:polysaccharide biosynthetic process"/>
    <property type="evidence" value="ECO:0007669"/>
    <property type="project" value="InterPro"/>
</dbReference>
<dbReference type="PANTHER" id="PTHR38459:SF1">
    <property type="entry name" value="PROPHAGE BACTOPRENOL-LINKED GLUCOSE TRANSLOCASE HOMOLOG"/>
    <property type="match status" value="1"/>
</dbReference>
<keyword evidence="9" id="KW-1185">Reference proteome</keyword>
<keyword evidence="3 6" id="KW-0812">Transmembrane</keyword>
<evidence type="ECO:0000256" key="5">
    <source>
        <dbReference type="ARBA" id="ARBA00023136"/>
    </source>
</evidence>
<dbReference type="InterPro" id="IPR007267">
    <property type="entry name" value="GtrA_DPMS_TM"/>
</dbReference>
<dbReference type="Pfam" id="PF04138">
    <property type="entry name" value="GtrA_DPMS_TM"/>
    <property type="match status" value="1"/>
</dbReference>
<comment type="similarity">
    <text evidence="2">Belongs to the GtrA family.</text>
</comment>
<keyword evidence="5 6" id="KW-0472">Membrane</keyword>
<evidence type="ECO:0000256" key="4">
    <source>
        <dbReference type="ARBA" id="ARBA00022989"/>
    </source>
</evidence>
<reference evidence="8" key="1">
    <citation type="submission" date="2021-02" db="EMBL/GenBank/DDBJ databases">
        <title>Genome sequence of Rhodospirillales sp. strain TMPK1 isolated from soil.</title>
        <authorList>
            <person name="Nakai R."/>
            <person name="Kusada H."/>
            <person name="Tamaki H."/>
        </authorList>
    </citation>
    <scope>NUCLEOTIDE SEQUENCE</scope>
    <source>
        <strain evidence="8">TMPK1</strain>
    </source>
</reference>
<protein>
    <recommendedName>
        <fullName evidence="7">GtrA/DPMS transmembrane domain-containing protein</fullName>
    </recommendedName>
</protein>